<dbReference type="AlphaFoldDB" id="A0A9J6ZDA4"/>
<evidence type="ECO:0008006" key="3">
    <source>
        <dbReference type="Google" id="ProtNLM"/>
    </source>
</evidence>
<name>A0A9J6ZDA4_9BACL</name>
<protein>
    <recommendedName>
        <fullName evidence="3">Carrier domain-containing protein</fullName>
    </recommendedName>
</protein>
<reference evidence="1" key="1">
    <citation type="submission" date="2022-05" db="EMBL/GenBank/DDBJ databases">
        <title>Novel bacterial taxa in a minimal lignocellulolytic consortium and its capacity to transform plastics disclosed by genome-resolved metagenomics.</title>
        <authorList>
            <person name="Rodriguez C.A.D."/>
            <person name="Diaz-Garcia L."/>
            <person name="Herrera K."/>
            <person name="Tarazona N.A."/>
            <person name="Sproer C."/>
            <person name="Overmann J."/>
            <person name="Jimenez D.J."/>
        </authorList>
    </citation>
    <scope>NUCLEOTIDE SEQUENCE</scope>
    <source>
        <strain evidence="1">MAG5</strain>
    </source>
</reference>
<sequence>MVINSNNPETIDMILENIVYPSLEEILSANEVRIEFNRETVLFGENAVLNSLELVSFIVVVEERINENMESNDITLTSEKAMSRSSSPFKTVGTLAEYIEELLEEESA</sequence>
<dbReference type="Gene3D" id="1.10.1200.10">
    <property type="entry name" value="ACP-like"/>
    <property type="match status" value="1"/>
</dbReference>
<gene>
    <name evidence="1" type="ORF">NAG76_19025</name>
</gene>
<evidence type="ECO:0000313" key="1">
    <source>
        <dbReference type="EMBL" id="URN93896.1"/>
    </source>
</evidence>
<evidence type="ECO:0000313" key="2">
    <source>
        <dbReference type="Proteomes" id="UP001056756"/>
    </source>
</evidence>
<accession>A0A9J6ZDA4</accession>
<dbReference type="KEGG" id="plig:NAG76_19025"/>
<dbReference type="EMBL" id="CP097899">
    <property type="protein sequence ID" value="URN93896.1"/>
    <property type="molecule type" value="Genomic_DNA"/>
</dbReference>
<dbReference type="Proteomes" id="UP001056756">
    <property type="component" value="Chromosome"/>
</dbReference>
<dbReference type="InterPro" id="IPR036736">
    <property type="entry name" value="ACP-like_sf"/>
</dbReference>
<organism evidence="1 2">
    <name type="scientific">Candidatus Pristimantibacillus lignocellulolyticus</name>
    <dbReference type="NCBI Taxonomy" id="2994561"/>
    <lineage>
        <taxon>Bacteria</taxon>
        <taxon>Bacillati</taxon>
        <taxon>Bacillota</taxon>
        <taxon>Bacilli</taxon>
        <taxon>Bacillales</taxon>
        <taxon>Paenibacillaceae</taxon>
        <taxon>Candidatus Pristimantibacillus</taxon>
    </lineage>
</organism>
<proteinExistence type="predicted"/>